<evidence type="ECO:0000259" key="5">
    <source>
        <dbReference type="Pfam" id="PF13657"/>
    </source>
</evidence>
<dbReference type="NCBIfam" id="TIGR03071">
    <property type="entry name" value="couple_hipA"/>
    <property type="match status" value="1"/>
</dbReference>
<dbReference type="Gene3D" id="1.10.1070.20">
    <property type="match status" value="1"/>
</dbReference>
<accession>A0A2I1RIC7</accession>
<organism evidence="6 7">
    <name type="scientific">Faucicola osloensis</name>
    <name type="common">Moraxella osloensis</name>
    <dbReference type="NCBI Taxonomy" id="34062"/>
    <lineage>
        <taxon>Bacteria</taxon>
        <taxon>Pseudomonadati</taxon>
        <taxon>Pseudomonadota</taxon>
        <taxon>Gammaproteobacteria</taxon>
        <taxon>Moraxellales</taxon>
        <taxon>Moraxellaceae</taxon>
        <taxon>Faucicola</taxon>
    </lineage>
</organism>
<feature type="domain" description="HipA N-terminal subdomain 1" evidence="5">
    <location>
        <begin position="8"/>
        <end position="112"/>
    </location>
</feature>
<feature type="domain" description="HipA-like C-terminal" evidence="4">
    <location>
        <begin position="146"/>
        <end position="394"/>
    </location>
</feature>
<dbReference type="InterPro" id="IPR012893">
    <property type="entry name" value="HipA-like_C"/>
</dbReference>
<comment type="similarity">
    <text evidence="1">Belongs to the HipA Ser/Thr kinase family.</text>
</comment>
<evidence type="ECO:0000256" key="2">
    <source>
        <dbReference type="ARBA" id="ARBA00022679"/>
    </source>
</evidence>
<protein>
    <submittedName>
        <fullName evidence="6">Phosphatidylinositol kinase</fullName>
    </submittedName>
</protein>
<dbReference type="GO" id="GO:0004674">
    <property type="term" value="F:protein serine/threonine kinase activity"/>
    <property type="evidence" value="ECO:0007669"/>
    <property type="project" value="TreeGrafter"/>
</dbReference>
<name>A0A2I1RIC7_FAUOS</name>
<dbReference type="PANTHER" id="PTHR37419">
    <property type="entry name" value="SERINE/THREONINE-PROTEIN KINASE TOXIN HIPA"/>
    <property type="match status" value="1"/>
</dbReference>
<evidence type="ECO:0000259" key="4">
    <source>
        <dbReference type="Pfam" id="PF07804"/>
    </source>
</evidence>
<dbReference type="InterPro" id="IPR052028">
    <property type="entry name" value="HipA_Ser/Thr_kinase"/>
</dbReference>
<keyword evidence="3 6" id="KW-0418">Kinase</keyword>
<dbReference type="InterPro" id="IPR017508">
    <property type="entry name" value="HipA_N1"/>
</dbReference>
<dbReference type="GO" id="GO:0005829">
    <property type="term" value="C:cytosol"/>
    <property type="evidence" value="ECO:0007669"/>
    <property type="project" value="TreeGrafter"/>
</dbReference>
<reference evidence="6 7" key="1">
    <citation type="submission" date="2017-12" db="EMBL/GenBank/DDBJ databases">
        <title>Phylogenetic diversity of female urinary microbiome.</title>
        <authorList>
            <person name="Thomas-White K."/>
            <person name="Wolfe A.J."/>
        </authorList>
    </citation>
    <scope>NUCLEOTIDE SEQUENCE [LARGE SCALE GENOMIC DNA]</scope>
    <source>
        <strain evidence="6 7">UMB0416</strain>
    </source>
</reference>
<proteinExistence type="inferred from homology"/>
<dbReference type="PANTHER" id="PTHR37419:SF1">
    <property type="entry name" value="SERINE_THREONINE-PROTEIN KINASE TOXIN HIPA"/>
    <property type="match status" value="1"/>
</dbReference>
<dbReference type="Proteomes" id="UP000234914">
    <property type="component" value="Unassembled WGS sequence"/>
</dbReference>
<evidence type="ECO:0000256" key="3">
    <source>
        <dbReference type="ARBA" id="ARBA00022777"/>
    </source>
</evidence>
<dbReference type="Pfam" id="PF07804">
    <property type="entry name" value="HipA_C"/>
    <property type="match status" value="1"/>
</dbReference>
<sequence>MKVRVLKLTLHGRLVGYLAGFDNGKNVLTFVQEFVMDDNRPTLSLTTRPDFPYANKRLSEQWVNRQRLNPLLSNLLPEGSLRLLLAQGLKIHQDNEFELLSYLGHDLPGALVAESIEPEAVPSYVFDSANIGHTTTVTLPPHYPHFSLAGVQMKLSMKHQSGRFTLPNPNKDSDLGDWIIKTPSVVHQSVAENEYSMMTLAQMVGVDIPDIELVRLDKLDNLPILNLPSEPYAYAIRRFDRGSTIDDVNIQRIHSEDFAQVLGKYAHEKYQGGNYQQIAKILYQYSDNGIADVKQMARRLLVNILLGNGDAHLKNWSVIYPDGFGLRLSPAYDIVFTKAYISSETSLALNLGKSKNWYQIEFSDFEYWAKKADIPWRVVQSELKDVIAIARATWRDTLNNLPIVETQKQLLIEHWQQLPTDFRI</sequence>
<gene>
    <name evidence="6" type="ORF">CYJ96_06875</name>
</gene>
<evidence type="ECO:0000313" key="6">
    <source>
        <dbReference type="EMBL" id="PKZ68872.1"/>
    </source>
</evidence>
<dbReference type="AlphaFoldDB" id="A0A2I1RIC7"/>
<keyword evidence="2" id="KW-0808">Transferase</keyword>
<evidence type="ECO:0000256" key="1">
    <source>
        <dbReference type="ARBA" id="ARBA00010164"/>
    </source>
</evidence>
<dbReference type="RefSeq" id="WP_101964430.1">
    <property type="nucleotide sequence ID" value="NZ_PKJS01000007.1"/>
</dbReference>
<dbReference type="Pfam" id="PF13657">
    <property type="entry name" value="Couple_hipA"/>
    <property type="match status" value="1"/>
</dbReference>
<dbReference type="EMBL" id="PKJS01000007">
    <property type="protein sequence ID" value="PKZ68872.1"/>
    <property type="molecule type" value="Genomic_DNA"/>
</dbReference>
<comment type="caution">
    <text evidence="6">The sequence shown here is derived from an EMBL/GenBank/DDBJ whole genome shotgun (WGS) entry which is preliminary data.</text>
</comment>
<evidence type="ECO:0000313" key="7">
    <source>
        <dbReference type="Proteomes" id="UP000234914"/>
    </source>
</evidence>